<proteinExistence type="predicted"/>
<evidence type="ECO:0000259" key="1">
    <source>
        <dbReference type="Pfam" id="PF03190"/>
    </source>
</evidence>
<feature type="domain" description="Spermatogenesis-associated protein 20-like TRX" evidence="1">
    <location>
        <begin position="69"/>
        <end position="174"/>
    </location>
</feature>
<sequence length="303" mass="34136">MDPEVNPTPNSVISSHQVWILALAFLVQHASGVLEGSDSQVVANRLIREKSPYLLQHAFNPVDWYPWGEEAFEDSETASLMNRHFINIKVDREERPDIDSIYMRFVQATTGSGGWPMKVWLTPDLKLVLGGNYFPPENRWGKPGFPVVLNQVATLWESHRGDLEAQAEGMVQALRKSALPTSINEQIPDLNILEFAYSQYAATFDSKEGGFDTPPQIILAGRAKGEKTSLMLKEIFHHYIPNKVVLLADGASGQEYLSRNLGFFTNIKPTQDSTTTYFCENYTCQLPTRDVAVLKHLLNEHKN</sequence>
<dbReference type="Gene3D" id="3.40.30.10">
    <property type="entry name" value="Glutaredoxin"/>
    <property type="match status" value="2"/>
</dbReference>
<evidence type="ECO:0000313" key="3">
    <source>
        <dbReference type="Proteomes" id="UP000247465"/>
    </source>
</evidence>
<dbReference type="KEGG" id="mtar:DF168_02033"/>
<dbReference type="InterPro" id="IPR004879">
    <property type="entry name" value="Ssp411-like_TRX"/>
</dbReference>
<name>A0A2Z4ART2_9BACT</name>
<dbReference type="InterPro" id="IPR036249">
    <property type="entry name" value="Thioredoxin-like_sf"/>
</dbReference>
<reference evidence="2 3" key="1">
    <citation type="submission" date="2018-06" db="EMBL/GenBank/DDBJ databases">
        <title>Draft Genome Sequence of a Novel Marine Bacterium Related to the Verrucomicrobia.</title>
        <authorList>
            <person name="Vosseberg J."/>
            <person name="Martijn J."/>
            <person name="Ettema T.J.G."/>
        </authorList>
    </citation>
    <scope>NUCLEOTIDE SEQUENCE [LARGE SCALE GENOMIC DNA]</scope>
    <source>
        <strain evidence="2">TARA_B100001123</strain>
    </source>
</reference>
<dbReference type="SUPFAM" id="SSF52833">
    <property type="entry name" value="Thioredoxin-like"/>
    <property type="match status" value="1"/>
</dbReference>
<evidence type="ECO:0000313" key="2">
    <source>
        <dbReference type="EMBL" id="AWT60812.1"/>
    </source>
</evidence>
<dbReference type="InterPro" id="IPR024705">
    <property type="entry name" value="Ssp411"/>
</dbReference>
<dbReference type="Pfam" id="PF03190">
    <property type="entry name" value="Thioredox_DsbH"/>
    <property type="match status" value="1"/>
</dbReference>
<dbReference type="AlphaFoldDB" id="A0A2Z4ART2"/>
<dbReference type="PANTHER" id="PTHR42899:SF1">
    <property type="entry name" value="SPERMATOGENESIS-ASSOCIATED PROTEIN 20"/>
    <property type="match status" value="1"/>
</dbReference>
<dbReference type="PANTHER" id="PTHR42899">
    <property type="entry name" value="SPERMATOGENESIS-ASSOCIATED PROTEIN 20"/>
    <property type="match status" value="1"/>
</dbReference>
<accession>A0A2Z4ART2</accession>
<gene>
    <name evidence="2" type="ORF">DF168_02033</name>
</gene>
<dbReference type="Proteomes" id="UP000247465">
    <property type="component" value="Chromosome"/>
</dbReference>
<organism evidence="2 3">
    <name type="scientific">Candidatus Moanibacter tarae</name>
    <dbReference type="NCBI Taxonomy" id="2200854"/>
    <lineage>
        <taxon>Bacteria</taxon>
        <taxon>Pseudomonadati</taxon>
        <taxon>Verrucomicrobiota</taxon>
        <taxon>Opitutia</taxon>
        <taxon>Puniceicoccales</taxon>
        <taxon>Puniceicoccales incertae sedis</taxon>
        <taxon>Candidatus Moanibacter</taxon>
    </lineage>
</organism>
<dbReference type="EMBL" id="CP029803">
    <property type="protein sequence ID" value="AWT60812.1"/>
    <property type="molecule type" value="Genomic_DNA"/>
</dbReference>
<protein>
    <recommendedName>
        <fullName evidence="1">Spermatogenesis-associated protein 20-like TRX domain-containing protein</fullName>
    </recommendedName>
</protein>